<keyword evidence="3" id="KW-1185">Reference proteome</keyword>
<sequence>MPHIQIINPSSDRAFTLGIAQVLKPLERRLNITLEFATLEQAPLAIDTQYDIDSVSAPVCDLIRSRKKDIDAAVIACFADPGVSAARELFTMPVIGCCEAALSLALNMGERFGIISTRPEAYNAELRQIRGVGLEKRLAGVIPAEIPTAQMMSHSQGLETLIDRGRQLKAMGAESIVLGCAGMASYSKKLEDALNMPVIEPVTAGLGMAVTRLAMRAF</sequence>
<comment type="similarity">
    <text evidence="1">Belongs to the HyuE racemase family.</text>
</comment>
<evidence type="ECO:0000256" key="1">
    <source>
        <dbReference type="ARBA" id="ARBA00038414"/>
    </source>
</evidence>
<gene>
    <name evidence="2" type="ORF">EHSB41UT_04639</name>
</gene>
<evidence type="ECO:0000313" key="2">
    <source>
        <dbReference type="EMBL" id="SMA50822.1"/>
    </source>
</evidence>
<dbReference type="OrthoDB" id="9791723at2"/>
<proteinExistence type="inferred from homology"/>
<dbReference type="Proteomes" id="UP000196573">
    <property type="component" value="Unassembled WGS sequence"/>
</dbReference>
<dbReference type="InterPro" id="IPR052186">
    <property type="entry name" value="Hydantoin_racemase-like"/>
</dbReference>
<dbReference type="InterPro" id="IPR053714">
    <property type="entry name" value="Iso_Racemase_Enz_sf"/>
</dbReference>
<accession>A0A1X7ARQ7</accession>
<dbReference type="Pfam" id="PF01177">
    <property type="entry name" value="Asp_Glu_race"/>
    <property type="match status" value="1"/>
</dbReference>
<dbReference type="InterPro" id="IPR001920">
    <property type="entry name" value="Asp/Glu_race"/>
</dbReference>
<evidence type="ECO:0000313" key="3">
    <source>
        <dbReference type="Proteomes" id="UP000196573"/>
    </source>
</evidence>
<dbReference type="GO" id="GO:0047661">
    <property type="term" value="F:amino-acid racemase activity"/>
    <property type="evidence" value="ECO:0007669"/>
    <property type="project" value="InterPro"/>
</dbReference>
<name>A0A1X7ARQ7_9GAMM</name>
<organism evidence="2 3">
    <name type="scientific">Parendozoicomonas haliclonae</name>
    <dbReference type="NCBI Taxonomy" id="1960125"/>
    <lineage>
        <taxon>Bacteria</taxon>
        <taxon>Pseudomonadati</taxon>
        <taxon>Pseudomonadota</taxon>
        <taxon>Gammaproteobacteria</taxon>
        <taxon>Oceanospirillales</taxon>
        <taxon>Endozoicomonadaceae</taxon>
        <taxon>Parendozoicomonas</taxon>
    </lineage>
</organism>
<reference evidence="2 3" key="1">
    <citation type="submission" date="2017-03" db="EMBL/GenBank/DDBJ databases">
        <authorList>
            <person name="Afonso C.L."/>
            <person name="Miller P.J."/>
            <person name="Scott M.A."/>
            <person name="Spackman E."/>
            <person name="Goraichik I."/>
            <person name="Dimitrov K.M."/>
            <person name="Suarez D.L."/>
            <person name="Swayne D.E."/>
        </authorList>
    </citation>
    <scope>NUCLEOTIDE SEQUENCE [LARGE SCALE GENOMIC DNA]</scope>
    <source>
        <strain evidence="2">SB41UT1</strain>
    </source>
</reference>
<dbReference type="AlphaFoldDB" id="A0A1X7ARQ7"/>
<dbReference type="Gene3D" id="3.40.50.12500">
    <property type="match status" value="1"/>
</dbReference>
<dbReference type="PANTHER" id="PTHR28047:SF5">
    <property type="entry name" value="PROTEIN DCG1"/>
    <property type="match status" value="1"/>
</dbReference>
<protein>
    <submittedName>
        <fullName evidence="2">Glutamate racemase</fullName>
    </submittedName>
</protein>
<dbReference type="EMBL" id="FWPT01000017">
    <property type="protein sequence ID" value="SMA50822.1"/>
    <property type="molecule type" value="Genomic_DNA"/>
</dbReference>
<dbReference type="PANTHER" id="PTHR28047">
    <property type="entry name" value="PROTEIN DCG1"/>
    <property type="match status" value="1"/>
</dbReference>
<dbReference type="SUPFAM" id="SSF53681">
    <property type="entry name" value="Aspartate/glutamate racemase"/>
    <property type="match status" value="1"/>
</dbReference>
<dbReference type="InterPro" id="IPR015942">
    <property type="entry name" value="Asp/Glu/hydantoin_racemase"/>
</dbReference>
<dbReference type="RefSeq" id="WP_087113264.1">
    <property type="nucleotide sequence ID" value="NZ_CBCSCN010000015.1"/>
</dbReference>